<keyword evidence="1" id="KW-0732">Signal</keyword>
<dbReference type="PANTHER" id="PTHR46825:SF9">
    <property type="entry name" value="BETA-LACTAMASE-RELATED DOMAIN-CONTAINING PROTEIN"/>
    <property type="match status" value="1"/>
</dbReference>
<name>A0ABY2QDF1_9SPHN</name>
<evidence type="ECO:0000313" key="4">
    <source>
        <dbReference type="Proteomes" id="UP000308038"/>
    </source>
</evidence>
<accession>A0ABY2QDF1</accession>
<dbReference type="EMBL" id="SSTI01000016">
    <property type="protein sequence ID" value="THG37591.1"/>
    <property type="molecule type" value="Genomic_DNA"/>
</dbReference>
<keyword evidence="4" id="KW-1185">Reference proteome</keyword>
<sequence length="525" mass="56022">MGVSLIAMAIAAPAVAQVDGAQQRAVDAVFARYAGKGVPGCAVAVEMNGLKLLDRAYGMADLENSITAKTTTIYEAGSVSKQFTAAAIILLARDGKLSLDDDIRKYLPEMPDYGTPVTVGQLIHHTSGLRDWGSVAGMGGWPRNSRVADNDDVLALAAKQKGLNYAPGTHYTYSNTNFNLAAVIVARVSGMSFAAFSEARILRPLGMTNSSWRERYARIVPGRAIAYALEGTGYVIDQPIEDAHGNGGLLTTTADLLRWNAALSADTLGQGFTAAMEKVGVLKSGVAIEYAAGLRVTQRDGRREVAHSGSTGGYRAWLARYPDQKLSVALLCNASDANPVEAGRRVADVFLPATPAARAYVATKLPSPGIYLSEVTGLPLRITVKDAKLLADDVTIEPVGPGRWRAGDFTYVWDANNELTVEAIGERLRYRRADPTVVGEPRDYAGRYCGVDNDFCLAVGSGASGALTVAPTTREGHTLSFKPVFADAFEGAYGDVLRFTREHGKVTGVRYLTGRAYGVAFNRID</sequence>
<dbReference type="InterPro" id="IPR001466">
    <property type="entry name" value="Beta-lactam-related"/>
</dbReference>
<evidence type="ECO:0000313" key="3">
    <source>
        <dbReference type="EMBL" id="THG37591.1"/>
    </source>
</evidence>
<evidence type="ECO:0000256" key="1">
    <source>
        <dbReference type="SAM" id="SignalP"/>
    </source>
</evidence>
<dbReference type="Pfam" id="PF00144">
    <property type="entry name" value="Beta-lactamase"/>
    <property type="match status" value="1"/>
</dbReference>
<reference evidence="3 4" key="1">
    <citation type="submission" date="2019-04" db="EMBL/GenBank/DDBJ databases">
        <title>Microbes associate with the intestines of laboratory mice.</title>
        <authorList>
            <person name="Navarre W."/>
            <person name="Wong E."/>
            <person name="Huang K.C."/>
            <person name="Tropini C."/>
            <person name="Ng K."/>
            <person name="Yu B."/>
        </authorList>
    </citation>
    <scope>NUCLEOTIDE SEQUENCE [LARGE SCALE GENOMIC DNA]</scope>
    <source>
        <strain evidence="3 4">NM83_B4-11</strain>
    </source>
</reference>
<dbReference type="Proteomes" id="UP000308038">
    <property type="component" value="Unassembled WGS sequence"/>
</dbReference>
<organism evidence="3 4">
    <name type="scientific">Sphingomonas olei</name>
    <dbReference type="NCBI Taxonomy" id="1886787"/>
    <lineage>
        <taxon>Bacteria</taxon>
        <taxon>Pseudomonadati</taxon>
        <taxon>Pseudomonadota</taxon>
        <taxon>Alphaproteobacteria</taxon>
        <taxon>Sphingomonadales</taxon>
        <taxon>Sphingomonadaceae</taxon>
        <taxon>Sphingomonas</taxon>
    </lineage>
</organism>
<dbReference type="InterPro" id="IPR012338">
    <property type="entry name" value="Beta-lactam/transpept-like"/>
</dbReference>
<gene>
    <name evidence="3" type="ORF">E5988_15830</name>
</gene>
<feature type="domain" description="Beta-lactamase-related" evidence="2">
    <location>
        <begin position="27"/>
        <end position="345"/>
    </location>
</feature>
<comment type="caution">
    <text evidence="3">The sequence shown here is derived from an EMBL/GenBank/DDBJ whole genome shotgun (WGS) entry which is preliminary data.</text>
</comment>
<feature type="chain" id="PRO_5046878905" evidence="1">
    <location>
        <begin position="17"/>
        <end position="525"/>
    </location>
</feature>
<dbReference type="Gene3D" id="3.40.710.10">
    <property type="entry name" value="DD-peptidase/beta-lactamase superfamily"/>
    <property type="match status" value="1"/>
</dbReference>
<dbReference type="RefSeq" id="WP_136452320.1">
    <property type="nucleotide sequence ID" value="NZ_SSTI01000016.1"/>
</dbReference>
<dbReference type="SUPFAM" id="SSF56601">
    <property type="entry name" value="beta-lactamase/transpeptidase-like"/>
    <property type="match status" value="1"/>
</dbReference>
<feature type="signal peptide" evidence="1">
    <location>
        <begin position="1"/>
        <end position="16"/>
    </location>
</feature>
<evidence type="ECO:0000259" key="2">
    <source>
        <dbReference type="Pfam" id="PF00144"/>
    </source>
</evidence>
<proteinExistence type="predicted"/>
<dbReference type="InterPro" id="IPR050491">
    <property type="entry name" value="AmpC-like"/>
</dbReference>
<dbReference type="PANTHER" id="PTHR46825">
    <property type="entry name" value="D-ALANYL-D-ALANINE-CARBOXYPEPTIDASE/ENDOPEPTIDASE AMPH"/>
    <property type="match status" value="1"/>
</dbReference>
<protein>
    <submittedName>
        <fullName evidence="3">Beta-lactamase family protein</fullName>
    </submittedName>
</protein>